<feature type="binding site" evidence="18">
    <location>
        <position position="273"/>
    </location>
    <ligand>
        <name>Mg(2+)</name>
        <dbReference type="ChEBI" id="CHEBI:18420"/>
        <label>1</label>
        <note>catalytic</note>
    </ligand>
</feature>
<dbReference type="FunFam" id="3.30.540.10:FF:000023">
    <property type="entry name" value="Protein CBR-TAG-231"/>
    <property type="match status" value="1"/>
</dbReference>
<dbReference type="PROSITE" id="PS00629">
    <property type="entry name" value="IMP_1"/>
    <property type="match status" value="1"/>
</dbReference>
<dbReference type="GO" id="GO:0046872">
    <property type="term" value="F:metal ion binding"/>
    <property type="evidence" value="ECO:0007669"/>
    <property type="project" value="UniProtKB-KW"/>
</dbReference>
<evidence type="ECO:0000256" key="10">
    <source>
        <dbReference type="ARBA" id="ARBA00044465"/>
    </source>
</evidence>
<accession>A0A7R9K3F9</accession>
<feature type="binding site" evidence="18">
    <location>
        <position position="138"/>
    </location>
    <ligand>
        <name>Mg(2+)</name>
        <dbReference type="ChEBI" id="CHEBI:18420"/>
        <label>1</label>
        <note>catalytic</note>
    </ligand>
</feature>
<dbReference type="PROSITE" id="PS00630">
    <property type="entry name" value="IMP_2"/>
    <property type="match status" value="1"/>
</dbReference>
<dbReference type="GO" id="GO:0004441">
    <property type="term" value="F:inositol-1,4-bisphosphate 1-phosphatase activity"/>
    <property type="evidence" value="ECO:0007669"/>
    <property type="project" value="UniProtKB-EC"/>
</dbReference>
<evidence type="ECO:0000256" key="13">
    <source>
        <dbReference type="ARBA" id="ARBA00044479"/>
    </source>
</evidence>
<dbReference type="EC" id="3.1.3.7" evidence="3"/>
<dbReference type="Pfam" id="PF00459">
    <property type="entry name" value="Inositol_P"/>
    <property type="match status" value="1"/>
</dbReference>
<keyword evidence="4" id="KW-0452">Lithium</keyword>
<dbReference type="InterPro" id="IPR050725">
    <property type="entry name" value="CysQ/Inositol_MonoPase"/>
</dbReference>
<evidence type="ECO:0000256" key="18">
    <source>
        <dbReference type="PIRSR" id="PIRSR600760-2"/>
    </source>
</evidence>
<evidence type="ECO:0000256" key="12">
    <source>
        <dbReference type="ARBA" id="ARBA00044478"/>
    </source>
</evidence>
<dbReference type="Gene3D" id="3.30.540.10">
    <property type="entry name" value="Fructose-1,6-Bisphosphatase, subunit A, domain 1"/>
    <property type="match status" value="1"/>
</dbReference>
<keyword evidence="5 18" id="KW-0479">Metal-binding</keyword>
<evidence type="ECO:0000256" key="14">
    <source>
        <dbReference type="ARBA" id="ARBA00044484"/>
    </source>
</evidence>
<dbReference type="EC" id="3.1.3.57" evidence="15"/>
<dbReference type="InterPro" id="IPR020550">
    <property type="entry name" value="Inositol_monophosphatase_CS"/>
</dbReference>
<feature type="binding site" evidence="18">
    <location>
        <position position="95"/>
    </location>
    <ligand>
        <name>Mg(2+)</name>
        <dbReference type="ChEBI" id="CHEBI:18420"/>
        <label>1</label>
        <note>catalytic</note>
    </ligand>
</feature>
<evidence type="ECO:0000256" key="2">
    <source>
        <dbReference type="ARBA" id="ARBA00009759"/>
    </source>
</evidence>
<dbReference type="AlphaFoldDB" id="A0A7R9K3F9"/>
<comment type="catalytic activity">
    <reaction evidence="12">
        <text>1D-myo-inositol 1,4-bisphosphate + H2O = 1D-myo-inositol 4-phosphate + phosphate</text>
        <dbReference type="Rhea" id="RHEA:15553"/>
        <dbReference type="ChEBI" id="CHEBI:15377"/>
        <dbReference type="ChEBI" id="CHEBI:43474"/>
        <dbReference type="ChEBI" id="CHEBI:58282"/>
        <dbReference type="ChEBI" id="CHEBI:58469"/>
        <dbReference type="EC" id="3.1.3.57"/>
    </reaction>
    <physiologicalReaction direction="left-to-right" evidence="12">
        <dbReference type="Rhea" id="RHEA:15554"/>
    </physiologicalReaction>
</comment>
<evidence type="ECO:0000256" key="5">
    <source>
        <dbReference type="ARBA" id="ARBA00022723"/>
    </source>
</evidence>
<reference evidence="19" key="1">
    <citation type="submission" date="2020-11" db="EMBL/GenBank/DDBJ databases">
        <authorList>
            <person name="Tran Van P."/>
        </authorList>
    </citation>
    <scope>NUCLEOTIDE SEQUENCE</scope>
</reference>
<evidence type="ECO:0000256" key="4">
    <source>
        <dbReference type="ARBA" id="ARBA00022671"/>
    </source>
</evidence>
<feature type="binding site" evidence="18">
    <location>
        <position position="140"/>
    </location>
    <ligand>
        <name>Mg(2+)</name>
        <dbReference type="ChEBI" id="CHEBI:18420"/>
        <label>1</label>
        <note>catalytic</note>
    </ligand>
</feature>
<evidence type="ECO:0000256" key="6">
    <source>
        <dbReference type="ARBA" id="ARBA00022801"/>
    </source>
</evidence>
<dbReference type="InterPro" id="IPR020583">
    <property type="entry name" value="Inositol_monoP_metal-BS"/>
</dbReference>
<sequence length="335" mass="35857">MAQSTPLILRLVASSVTAATRAGKIIRDIMSEGNLGIVEKLANAPVGLSSTAKDGEIEFRISGKNDLQTEADRSAQRCILASLSQQFPEVTIIGEEGPSFCEVPSDWVVTDSDPEVLKMACPAYLQNIDDKDVVIWVDPLDGTSEYTQAGLLEHVTVLIGVAVGDRAVGGVIHQPYYNYKRQREGGEVEEMGRTLWGIVGGGVGGFVPTSAPEGCRILTTTRSHSTPVVQAALDALQPDEVIRVGGAGHKVMMLIEGKAHAYVFASKGCKKWDTCAPEAVLIATGGRLTDLHGDSYKYHKDIPHPNTGGVLATGRGQDHDWYLAKLPDAVRQALV</sequence>
<evidence type="ECO:0000313" key="19">
    <source>
        <dbReference type="EMBL" id="CAD7598774.1"/>
    </source>
</evidence>
<dbReference type="PRINTS" id="PR00377">
    <property type="entry name" value="IMPHPHTASES"/>
</dbReference>
<dbReference type="EMBL" id="OE842165">
    <property type="protein sequence ID" value="CAD7598774.1"/>
    <property type="molecule type" value="Genomic_DNA"/>
</dbReference>
<dbReference type="PANTHER" id="PTHR43028:SF5">
    <property type="entry name" value="3'(2'),5'-BISPHOSPHATE NUCLEOTIDASE 1"/>
    <property type="match status" value="1"/>
</dbReference>
<feature type="binding site" evidence="18">
    <location>
        <position position="141"/>
    </location>
    <ligand>
        <name>Mg(2+)</name>
        <dbReference type="ChEBI" id="CHEBI:18420"/>
        <label>1</label>
        <note>catalytic</note>
    </ligand>
</feature>
<comment type="catalytic activity">
    <reaction evidence="11">
        <text>adenosine 2',5'-bisphosphate + H2O = AMP + phosphate</text>
        <dbReference type="Rhea" id="RHEA:77643"/>
        <dbReference type="ChEBI" id="CHEBI:15377"/>
        <dbReference type="ChEBI" id="CHEBI:43474"/>
        <dbReference type="ChEBI" id="CHEBI:194156"/>
        <dbReference type="ChEBI" id="CHEBI:456215"/>
        <dbReference type="EC" id="3.1.3.7"/>
    </reaction>
    <physiologicalReaction direction="left-to-right" evidence="11">
        <dbReference type="Rhea" id="RHEA:77644"/>
    </physiologicalReaction>
</comment>
<dbReference type="CDD" id="cd01640">
    <property type="entry name" value="IPPase"/>
    <property type="match status" value="1"/>
</dbReference>
<comment type="cofactor">
    <cofactor evidence="1 18">
        <name>Mg(2+)</name>
        <dbReference type="ChEBI" id="CHEBI:18420"/>
    </cofactor>
</comment>
<dbReference type="PANTHER" id="PTHR43028">
    <property type="entry name" value="3'(2'),5'-BISPHOSPHATE NUCLEOTIDASE 1"/>
    <property type="match status" value="1"/>
</dbReference>
<evidence type="ECO:0000256" key="8">
    <source>
        <dbReference type="ARBA" id="ARBA00040342"/>
    </source>
</evidence>
<evidence type="ECO:0000256" key="17">
    <source>
        <dbReference type="ARBA" id="ARBA00044554"/>
    </source>
</evidence>
<dbReference type="GO" id="GO:0008441">
    <property type="term" value="F:3'(2'),5'-bisphosphate nucleotidase activity"/>
    <property type="evidence" value="ECO:0007669"/>
    <property type="project" value="UniProtKB-EC"/>
</dbReference>
<name>A0A7R9K3F9_TIMGE</name>
<protein>
    <recommendedName>
        <fullName evidence="8">3'(2'),5'-bisphosphate nucleotidase 1</fullName>
        <ecNumber evidence="15">3.1.3.57</ecNumber>
        <ecNumber evidence="3">3.1.3.7</ecNumber>
    </recommendedName>
    <alternativeName>
        <fullName evidence="16">3'-phosphoadenosine 5'-phosphate phosphatase</fullName>
    </alternativeName>
    <alternativeName>
        <fullName evidence="9">Bisphosphate 3'-nucleotidase 1</fullName>
    </alternativeName>
    <alternativeName>
        <fullName evidence="17">Inositol-polyphosphate 1-phosphatase</fullName>
    </alternativeName>
</protein>
<evidence type="ECO:0000256" key="1">
    <source>
        <dbReference type="ARBA" id="ARBA00001946"/>
    </source>
</evidence>
<evidence type="ECO:0000256" key="7">
    <source>
        <dbReference type="ARBA" id="ARBA00022842"/>
    </source>
</evidence>
<dbReference type="FunFam" id="3.40.190.80:FF:000006">
    <property type="entry name" value="Bisphosphate nucleotidase 1"/>
    <property type="match status" value="1"/>
</dbReference>
<evidence type="ECO:0000256" key="9">
    <source>
        <dbReference type="ARBA" id="ARBA00041815"/>
    </source>
</evidence>
<dbReference type="Gene3D" id="3.40.190.80">
    <property type="match status" value="1"/>
</dbReference>
<dbReference type="GO" id="GO:0046854">
    <property type="term" value="P:phosphatidylinositol phosphate biosynthetic process"/>
    <property type="evidence" value="ECO:0007669"/>
    <property type="project" value="InterPro"/>
</dbReference>
<keyword evidence="6" id="KW-0378">Hydrolase</keyword>
<keyword evidence="7 18" id="KW-0460">Magnesium</keyword>
<comment type="catalytic activity">
    <reaction evidence="10">
        <text>1D-myo-inositol 1,3,4-trisphosphate + H2O = 1D-myo-inositol 3,4-bisphosphate + phosphate</text>
        <dbReference type="Rhea" id="RHEA:70319"/>
        <dbReference type="ChEBI" id="CHEBI:15377"/>
        <dbReference type="ChEBI" id="CHEBI:43474"/>
        <dbReference type="ChEBI" id="CHEBI:58414"/>
        <dbReference type="ChEBI" id="CHEBI:83241"/>
    </reaction>
    <physiologicalReaction direction="left-to-right" evidence="10">
        <dbReference type="Rhea" id="RHEA:70320"/>
    </physiologicalReaction>
</comment>
<evidence type="ECO:0000256" key="11">
    <source>
        <dbReference type="ARBA" id="ARBA00044466"/>
    </source>
</evidence>
<comment type="similarity">
    <text evidence="2">Belongs to the inositol monophosphatase superfamily.</text>
</comment>
<organism evidence="19">
    <name type="scientific">Timema genevievae</name>
    <name type="common">Walking stick</name>
    <dbReference type="NCBI Taxonomy" id="629358"/>
    <lineage>
        <taxon>Eukaryota</taxon>
        <taxon>Metazoa</taxon>
        <taxon>Ecdysozoa</taxon>
        <taxon>Arthropoda</taxon>
        <taxon>Hexapoda</taxon>
        <taxon>Insecta</taxon>
        <taxon>Pterygota</taxon>
        <taxon>Neoptera</taxon>
        <taxon>Polyneoptera</taxon>
        <taxon>Phasmatodea</taxon>
        <taxon>Timematodea</taxon>
        <taxon>Timematoidea</taxon>
        <taxon>Timematidae</taxon>
        <taxon>Timema</taxon>
    </lineage>
</organism>
<dbReference type="InterPro" id="IPR000760">
    <property type="entry name" value="Inositol_monophosphatase-like"/>
</dbReference>
<comment type="catalytic activity">
    <reaction evidence="14">
        <text>3'-phosphoadenylyl sulfate + H2O = adenosine 5'-phosphosulfate + phosphate</text>
        <dbReference type="Rhea" id="RHEA:77639"/>
        <dbReference type="ChEBI" id="CHEBI:15377"/>
        <dbReference type="ChEBI" id="CHEBI:43474"/>
        <dbReference type="ChEBI" id="CHEBI:58243"/>
        <dbReference type="ChEBI" id="CHEBI:58339"/>
        <dbReference type="EC" id="3.1.3.7"/>
    </reaction>
    <physiologicalReaction direction="left-to-right" evidence="14">
        <dbReference type="Rhea" id="RHEA:77640"/>
    </physiologicalReaction>
</comment>
<evidence type="ECO:0000256" key="3">
    <source>
        <dbReference type="ARBA" id="ARBA00012633"/>
    </source>
</evidence>
<comment type="catalytic activity">
    <reaction evidence="13">
        <text>adenosine 3',5'-bisphosphate + H2O = AMP + phosphate</text>
        <dbReference type="Rhea" id="RHEA:10040"/>
        <dbReference type="ChEBI" id="CHEBI:15377"/>
        <dbReference type="ChEBI" id="CHEBI:43474"/>
        <dbReference type="ChEBI" id="CHEBI:58343"/>
        <dbReference type="ChEBI" id="CHEBI:456215"/>
        <dbReference type="EC" id="3.1.3.7"/>
    </reaction>
    <physiologicalReaction direction="left-to-right" evidence="13">
        <dbReference type="Rhea" id="RHEA:10041"/>
    </physiologicalReaction>
</comment>
<evidence type="ECO:0000256" key="16">
    <source>
        <dbReference type="ARBA" id="ARBA00044544"/>
    </source>
</evidence>
<dbReference type="SUPFAM" id="SSF56655">
    <property type="entry name" value="Carbohydrate phosphatase"/>
    <property type="match status" value="1"/>
</dbReference>
<proteinExistence type="inferred from homology"/>
<evidence type="ECO:0000256" key="15">
    <source>
        <dbReference type="ARBA" id="ARBA00044519"/>
    </source>
</evidence>
<gene>
    <name evidence="19" type="ORF">TGEB3V08_LOCUS7192</name>
</gene>